<dbReference type="EMBL" id="MDLC01000041">
    <property type="protein sequence ID" value="ODS23042.1"/>
    <property type="molecule type" value="Genomic_DNA"/>
</dbReference>
<dbReference type="AlphaFoldDB" id="A0A1D2QN96"/>
<comment type="caution">
    <text evidence="1">The sequence shown here is derived from an EMBL/GenBank/DDBJ whole genome shotgun (WGS) entry which is preliminary data.</text>
</comment>
<protein>
    <submittedName>
        <fullName evidence="1">Uncharacterized protein</fullName>
    </submittedName>
</protein>
<evidence type="ECO:0000313" key="1">
    <source>
        <dbReference type="EMBL" id="ODS23042.1"/>
    </source>
</evidence>
<reference evidence="1 2" key="1">
    <citation type="journal article" date="2016" name="Appl. Environ. Microbiol.">
        <title>Lack of Overt Genome Reduction in the Bryostatin-Producing Bryozoan Symbiont "Candidatus Endobugula sertula".</title>
        <authorList>
            <person name="Miller I.J."/>
            <person name="Vanee N."/>
            <person name="Fong S.S."/>
            <person name="Lim-Fong G.E."/>
            <person name="Kwan J.C."/>
        </authorList>
    </citation>
    <scope>NUCLEOTIDE SEQUENCE [LARGE SCALE GENOMIC DNA]</scope>
    <source>
        <strain evidence="1">AB1-4</strain>
    </source>
</reference>
<accession>A0A1D2QN96</accession>
<organism evidence="1 2">
    <name type="scientific">Candidatus Endobugula sertula</name>
    <name type="common">Bugula neritina bacterial symbiont</name>
    <dbReference type="NCBI Taxonomy" id="62101"/>
    <lineage>
        <taxon>Bacteria</taxon>
        <taxon>Pseudomonadati</taxon>
        <taxon>Pseudomonadota</taxon>
        <taxon>Gammaproteobacteria</taxon>
        <taxon>Cellvibrionales</taxon>
        <taxon>Cellvibrionaceae</taxon>
        <taxon>Candidatus Endobugula</taxon>
    </lineage>
</organism>
<name>A0A1D2QN96_9GAMM</name>
<gene>
    <name evidence="1" type="ORF">AB835_10850</name>
</gene>
<evidence type="ECO:0000313" key="2">
    <source>
        <dbReference type="Proteomes" id="UP000242502"/>
    </source>
</evidence>
<dbReference type="Proteomes" id="UP000242502">
    <property type="component" value="Unassembled WGS sequence"/>
</dbReference>
<sequence length="123" mass="14192">MKQKDDIHLPLLTPINAPVVQNRLAIVLRNLPAPKSRRELVIHVPRTICEYEGRIFLANGYLYPRDDVDSVMGHESGRQISMMIEMKDGALRYPARTMTYPRLLALYCYIAIQWPDIAKDIVK</sequence>
<dbReference type="STRING" id="62101.AB835_10850"/>
<proteinExistence type="predicted"/>